<dbReference type="PIRSF" id="PIRSF027391">
    <property type="entry name" value="Hpre_diP_synt_I"/>
    <property type="match status" value="1"/>
</dbReference>
<dbReference type="AlphaFoldDB" id="A0A7C5DV42"/>
<reference evidence="2" key="1">
    <citation type="journal article" date="2020" name="mSystems">
        <title>Genome- and Community-Level Interaction Insights into Carbon Utilization and Element Cycling Functions of Hydrothermarchaeota in Hydrothermal Sediment.</title>
        <authorList>
            <person name="Zhou Z."/>
            <person name="Liu Y."/>
            <person name="Xu W."/>
            <person name="Pan J."/>
            <person name="Luo Z.H."/>
            <person name="Li M."/>
        </authorList>
    </citation>
    <scope>NUCLEOTIDE SEQUENCE [LARGE SCALE GENOMIC DNA]</scope>
    <source>
        <strain evidence="2">HyVt-80</strain>
    </source>
</reference>
<organism evidence="2">
    <name type="scientific">Kosmotoga arenicorallina</name>
    <dbReference type="NCBI Taxonomy" id="688066"/>
    <lineage>
        <taxon>Bacteria</taxon>
        <taxon>Thermotogati</taxon>
        <taxon>Thermotogota</taxon>
        <taxon>Thermotogae</taxon>
        <taxon>Kosmotogales</taxon>
        <taxon>Kosmotogaceae</taxon>
        <taxon>Kosmotoga</taxon>
    </lineage>
</organism>
<evidence type="ECO:0000313" key="2">
    <source>
        <dbReference type="EMBL" id="HHF08620.1"/>
    </source>
</evidence>
<gene>
    <name evidence="2" type="ORF">ENL26_02465</name>
</gene>
<proteinExistence type="predicted"/>
<feature type="transmembrane region" description="Helical" evidence="1">
    <location>
        <begin position="139"/>
        <end position="159"/>
    </location>
</feature>
<keyword evidence="1" id="KW-0812">Transmembrane</keyword>
<sequence>MNNGRVARFAVLISLGSAIYFLETLIPFPLPVPGGRWGFSNMVVLISLPGASIVDVLAISAGKNVLGSLISGKIATPGFLMGLFGVSGSAIVMWHMYKARIFGLAGTSIAGASTNNLIQLAFAALYVIREPRLFELYPYFFLTGSLSALVNAYIAFEVLKRIGGSLWQRR</sequence>
<keyword evidence="1" id="KW-1133">Transmembrane helix</keyword>
<feature type="transmembrane region" description="Helical" evidence="1">
    <location>
        <begin position="101"/>
        <end position="127"/>
    </location>
</feature>
<comment type="caution">
    <text evidence="2">The sequence shown here is derived from an EMBL/GenBank/DDBJ whole genome shotgun (WGS) entry which is preliminary data.</text>
</comment>
<dbReference type="InterPro" id="IPR014535">
    <property type="entry name" value="Hpre_diP_synt_I"/>
</dbReference>
<evidence type="ECO:0000256" key="1">
    <source>
        <dbReference type="SAM" id="Phobius"/>
    </source>
</evidence>
<protein>
    <submittedName>
        <fullName evidence="2">Gx transporter family protein</fullName>
    </submittedName>
</protein>
<accession>A0A7C5DV42</accession>
<dbReference type="EMBL" id="DRTH01000145">
    <property type="protein sequence ID" value="HHF08620.1"/>
    <property type="molecule type" value="Genomic_DNA"/>
</dbReference>
<dbReference type="Gene3D" id="1.10.1760.20">
    <property type="match status" value="1"/>
</dbReference>
<dbReference type="Pfam" id="PF07456">
    <property type="entry name" value="Hpre_diP_synt_I"/>
    <property type="match status" value="1"/>
</dbReference>
<feature type="transmembrane region" description="Helical" evidence="1">
    <location>
        <begin position="42"/>
        <end position="62"/>
    </location>
</feature>
<keyword evidence="1" id="KW-0472">Membrane</keyword>
<name>A0A7C5DV42_9BACT</name>
<feature type="transmembrane region" description="Helical" evidence="1">
    <location>
        <begin position="6"/>
        <end position="30"/>
    </location>
</feature>
<dbReference type="InterPro" id="IPR010898">
    <property type="entry name" value="Hpre_diP_synth_I"/>
</dbReference>
<dbReference type="Proteomes" id="UP000886129">
    <property type="component" value="Unassembled WGS sequence"/>
</dbReference>
<feature type="transmembrane region" description="Helical" evidence="1">
    <location>
        <begin position="74"/>
        <end position="94"/>
    </location>
</feature>